<keyword evidence="1" id="KW-1133">Transmembrane helix</keyword>
<name>L9YMV3_9EURY</name>
<keyword evidence="1" id="KW-0472">Membrane</keyword>
<feature type="transmembrane region" description="Helical" evidence="1">
    <location>
        <begin position="47"/>
        <end position="69"/>
    </location>
</feature>
<dbReference type="EMBL" id="AOIJ01000086">
    <property type="protein sequence ID" value="ELY75535.1"/>
    <property type="molecule type" value="Genomic_DNA"/>
</dbReference>
<feature type="transmembrane region" description="Helical" evidence="1">
    <location>
        <begin position="114"/>
        <end position="135"/>
    </location>
</feature>
<dbReference type="PATRIC" id="fig|1230459.4.peg.3984"/>
<dbReference type="Proteomes" id="UP000011592">
    <property type="component" value="Unassembled WGS sequence"/>
</dbReference>
<proteinExistence type="predicted"/>
<accession>L9YMV3</accession>
<dbReference type="RefSeq" id="WP_008459161.1">
    <property type="nucleotide sequence ID" value="NZ_AOIJ01000086.1"/>
</dbReference>
<organism evidence="2 3">
    <name type="scientific">Natrinema gari JCM 14663</name>
    <dbReference type="NCBI Taxonomy" id="1230459"/>
    <lineage>
        <taxon>Archaea</taxon>
        <taxon>Methanobacteriati</taxon>
        <taxon>Methanobacteriota</taxon>
        <taxon>Stenosarchaea group</taxon>
        <taxon>Halobacteria</taxon>
        <taxon>Halobacteriales</taxon>
        <taxon>Natrialbaceae</taxon>
        <taxon>Natrinema</taxon>
    </lineage>
</organism>
<sequence>MRLSARWLYARSAWNRSWLWDVGALLSLINGEVLIQVGAERAPDCALPVLFVGGFGATFLAFLTMDLLVPHRLPIVTATGTYQILISAAVVGPFFASAAVGAALLRSGTALDELVLVVLGNAASLTATVLVVAYYSRDGA</sequence>
<protein>
    <submittedName>
        <fullName evidence="2">Uncharacterized protein</fullName>
    </submittedName>
</protein>
<comment type="caution">
    <text evidence="2">The sequence shown here is derived from an EMBL/GenBank/DDBJ whole genome shotgun (WGS) entry which is preliminary data.</text>
</comment>
<evidence type="ECO:0000313" key="2">
    <source>
        <dbReference type="EMBL" id="ELY75535.1"/>
    </source>
</evidence>
<keyword evidence="3" id="KW-1185">Reference proteome</keyword>
<keyword evidence="1" id="KW-0812">Transmembrane</keyword>
<evidence type="ECO:0000313" key="3">
    <source>
        <dbReference type="Proteomes" id="UP000011592"/>
    </source>
</evidence>
<gene>
    <name evidence="2" type="ORF">C486_20093</name>
</gene>
<evidence type="ECO:0000256" key="1">
    <source>
        <dbReference type="SAM" id="Phobius"/>
    </source>
</evidence>
<feature type="transmembrane region" description="Helical" evidence="1">
    <location>
        <begin position="81"/>
        <end position="105"/>
    </location>
</feature>
<reference evidence="2 3" key="1">
    <citation type="journal article" date="2014" name="PLoS Genet.">
        <title>Phylogenetically driven sequencing of extremely halophilic archaea reveals strategies for static and dynamic osmo-response.</title>
        <authorList>
            <person name="Becker E.A."/>
            <person name="Seitzer P.M."/>
            <person name="Tritt A."/>
            <person name="Larsen D."/>
            <person name="Krusor M."/>
            <person name="Yao A.I."/>
            <person name="Wu D."/>
            <person name="Madern D."/>
            <person name="Eisen J.A."/>
            <person name="Darling A.E."/>
            <person name="Facciotti M.T."/>
        </authorList>
    </citation>
    <scope>NUCLEOTIDE SEQUENCE [LARGE SCALE GENOMIC DNA]</scope>
    <source>
        <strain evidence="2 3">JCM 14663</strain>
    </source>
</reference>
<dbReference type="AlphaFoldDB" id="L9YMV3"/>